<dbReference type="EMBL" id="GBRH01180032">
    <property type="protein sequence ID" value="JAE17864.1"/>
    <property type="molecule type" value="Transcribed_RNA"/>
</dbReference>
<name>A0A0A9G309_ARUDO</name>
<proteinExistence type="predicted"/>
<sequence>MNASRRCISFLETKHQADVEAKEISCICLLSVYCNYHLSSDSQIAKYGGSREMI</sequence>
<reference evidence="1" key="1">
    <citation type="submission" date="2014-09" db="EMBL/GenBank/DDBJ databases">
        <authorList>
            <person name="Magalhaes I.L.F."/>
            <person name="Oliveira U."/>
            <person name="Santos F.R."/>
            <person name="Vidigal T.H.D.A."/>
            <person name="Brescovit A.D."/>
            <person name="Santos A.J."/>
        </authorList>
    </citation>
    <scope>NUCLEOTIDE SEQUENCE</scope>
    <source>
        <tissue evidence="1">Shoot tissue taken approximately 20 cm above the soil surface</tissue>
    </source>
</reference>
<organism evidence="1">
    <name type="scientific">Arundo donax</name>
    <name type="common">Giant reed</name>
    <name type="synonym">Donax arundinaceus</name>
    <dbReference type="NCBI Taxonomy" id="35708"/>
    <lineage>
        <taxon>Eukaryota</taxon>
        <taxon>Viridiplantae</taxon>
        <taxon>Streptophyta</taxon>
        <taxon>Embryophyta</taxon>
        <taxon>Tracheophyta</taxon>
        <taxon>Spermatophyta</taxon>
        <taxon>Magnoliopsida</taxon>
        <taxon>Liliopsida</taxon>
        <taxon>Poales</taxon>
        <taxon>Poaceae</taxon>
        <taxon>PACMAD clade</taxon>
        <taxon>Arundinoideae</taxon>
        <taxon>Arundineae</taxon>
        <taxon>Arundo</taxon>
    </lineage>
</organism>
<evidence type="ECO:0000313" key="1">
    <source>
        <dbReference type="EMBL" id="JAE17864.1"/>
    </source>
</evidence>
<dbReference type="AlphaFoldDB" id="A0A0A9G309"/>
<protein>
    <submittedName>
        <fullName evidence="1">Uncharacterized protein</fullName>
    </submittedName>
</protein>
<accession>A0A0A9G309</accession>
<reference evidence="1" key="2">
    <citation type="journal article" date="2015" name="Data Brief">
        <title>Shoot transcriptome of the giant reed, Arundo donax.</title>
        <authorList>
            <person name="Barrero R.A."/>
            <person name="Guerrero F.D."/>
            <person name="Moolhuijzen P."/>
            <person name="Goolsby J.A."/>
            <person name="Tidwell J."/>
            <person name="Bellgard S.E."/>
            <person name="Bellgard M.I."/>
        </authorList>
    </citation>
    <scope>NUCLEOTIDE SEQUENCE</scope>
    <source>
        <tissue evidence="1">Shoot tissue taken approximately 20 cm above the soil surface</tissue>
    </source>
</reference>